<dbReference type="Proteomes" id="UP000294225">
    <property type="component" value="Unassembled WGS sequence"/>
</dbReference>
<organism evidence="1 2">
    <name type="scientific">Kribbella speibonae</name>
    <dbReference type="NCBI Taxonomy" id="1572660"/>
    <lineage>
        <taxon>Bacteria</taxon>
        <taxon>Bacillati</taxon>
        <taxon>Actinomycetota</taxon>
        <taxon>Actinomycetes</taxon>
        <taxon>Propionibacteriales</taxon>
        <taxon>Kribbellaceae</taxon>
        <taxon>Kribbella</taxon>
    </lineage>
</organism>
<evidence type="ECO:0000313" key="2">
    <source>
        <dbReference type="Proteomes" id="UP000294225"/>
    </source>
</evidence>
<evidence type="ECO:0008006" key="3">
    <source>
        <dbReference type="Google" id="ProtNLM"/>
    </source>
</evidence>
<name>A0A4R0IY01_9ACTN</name>
<dbReference type="RefSeq" id="WP_131496521.1">
    <property type="nucleotide sequence ID" value="NZ_SJKC01000002.1"/>
</dbReference>
<comment type="caution">
    <text evidence="1">The sequence shown here is derived from an EMBL/GenBank/DDBJ whole genome shotgun (WGS) entry which is preliminary data.</text>
</comment>
<proteinExistence type="predicted"/>
<accession>A0A4R0IY01</accession>
<gene>
    <name evidence="1" type="ORF">E0H92_13425</name>
</gene>
<dbReference type="EMBL" id="SJKC01000002">
    <property type="protein sequence ID" value="TCC37524.1"/>
    <property type="molecule type" value="Genomic_DNA"/>
</dbReference>
<reference evidence="1 2" key="1">
    <citation type="submission" date="2019-02" db="EMBL/GenBank/DDBJ databases">
        <title>Kribbella capetownensis sp. nov. and Kribbella speibonae sp. nov., isolated from soil.</title>
        <authorList>
            <person name="Curtis S.M."/>
            <person name="Norton I."/>
            <person name="Everest G.J."/>
            <person name="Meyers P.R."/>
        </authorList>
    </citation>
    <scope>NUCLEOTIDE SEQUENCE [LARGE SCALE GENOMIC DNA]</scope>
    <source>
        <strain evidence="1 2">YM55</strain>
    </source>
</reference>
<evidence type="ECO:0000313" key="1">
    <source>
        <dbReference type="EMBL" id="TCC37524.1"/>
    </source>
</evidence>
<protein>
    <recommendedName>
        <fullName evidence="3">Resolvase/invertase-type recombinase catalytic domain-containing protein</fullName>
    </recommendedName>
</protein>
<sequence length="108" mass="11749">MRVAFGYFKKHFLMSDPEIAARRQAIVDCAGANGCVLIALFIDELETAPDELHKALAAVMEVDEGVLILPNLHHLASVGNPIAIRQHLLASHVEVLLSEIPKQAGRVC</sequence>
<dbReference type="AlphaFoldDB" id="A0A4R0IY01"/>